<evidence type="ECO:0000256" key="2">
    <source>
        <dbReference type="SAM" id="MobiDB-lite"/>
    </source>
</evidence>
<feature type="region of interest" description="Disordered" evidence="2">
    <location>
        <begin position="1"/>
        <end position="44"/>
    </location>
</feature>
<dbReference type="EMBL" id="SMMG02000005">
    <property type="protein sequence ID" value="KAA3474412.1"/>
    <property type="molecule type" value="Genomic_DNA"/>
</dbReference>
<sequence>MGYQPPGFAAKQKKLLANQHNNSSNLPAGGKQDSREEQPGLDVPDVVMPEGDLASISVDQLCEENIQLFMRCEEKAQKEADLKQTVRITYFAKNQFRVVIEELEKGLEDIRKKCAHLSSLLESKRKQKVT</sequence>
<dbReference type="OrthoDB" id="757982at2759"/>
<feature type="coiled-coil region" evidence="1">
    <location>
        <begin position="93"/>
        <end position="127"/>
    </location>
</feature>
<evidence type="ECO:0000256" key="1">
    <source>
        <dbReference type="SAM" id="Coils"/>
    </source>
</evidence>
<protein>
    <submittedName>
        <fullName evidence="3">MORC family CW-type zinc finger protein 3-like isoform X2</fullName>
    </submittedName>
</protein>
<keyword evidence="1" id="KW-0175">Coiled coil</keyword>
<reference evidence="4" key="1">
    <citation type="journal article" date="2019" name="Plant Biotechnol. J.">
        <title>Genome sequencing of the Australian wild diploid species Gossypium australe highlights disease resistance and delayed gland morphogenesis.</title>
        <authorList>
            <person name="Cai Y."/>
            <person name="Cai X."/>
            <person name="Wang Q."/>
            <person name="Wang P."/>
            <person name="Zhang Y."/>
            <person name="Cai C."/>
            <person name="Xu Y."/>
            <person name="Wang K."/>
            <person name="Zhou Z."/>
            <person name="Wang C."/>
            <person name="Geng S."/>
            <person name="Li B."/>
            <person name="Dong Q."/>
            <person name="Hou Y."/>
            <person name="Wang H."/>
            <person name="Ai P."/>
            <person name="Liu Z."/>
            <person name="Yi F."/>
            <person name="Sun M."/>
            <person name="An G."/>
            <person name="Cheng J."/>
            <person name="Zhang Y."/>
            <person name="Shi Q."/>
            <person name="Xie Y."/>
            <person name="Shi X."/>
            <person name="Chang Y."/>
            <person name="Huang F."/>
            <person name="Chen Y."/>
            <person name="Hong S."/>
            <person name="Mi L."/>
            <person name="Sun Q."/>
            <person name="Zhang L."/>
            <person name="Zhou B."/>
            <person name="Peng R."/>
            <person name="Zhang X."/>
            <person name="Liu F."/>
        </authorList>
    </citation>
    <scope>NUCLEOTIDE SEQUENCE [LARGE SCALE GENOMIC DNA]</scope>
    <source>
        <strain evidence="4">cv. PA1801</strain>
    </source>
</reference>
<dbReference type="AlphaFoldDB" id="A0A5B6VZP7"/>
<organism evidence="3 4">
    <name type="scientific">Gossypium australe</name>
    <dbReference type="NCBI Taxonomy" id="47621"/>
    <lineage>
        <taxon>Eukaryota</taxon>
        <taxon>Viridiplantae</taxon>
        <taxon>Streptophyta</taxon>
        <taxon>Embryophyta</taxon>
        <taxon>Tracheophyta</taxon>
        <taxon>Spermatophyta</taxon>
        <taxon>Magnoliopsida</taxon>
        <taxon>eudicotyledons</taxon>
        <taxon>Gunneridae</taxon>
        <taxon>Pentapetalae</taxon>
        <taxon>rosids</taxon>
        <taxon>malvids</taxon>
        <taxon>Malvales</taxon>
        <taxon>Malvaceae</taxon>
        <taxon>Malvoideae</taxon>
        <taxon>Gossypium</taxon>
    </lineage>
</organism>
<gene>
    <name evidence="3" type="ORF">EPI10_024705</name>
</gene>
<comment type="caution">
    <text evidence="3">The sequence shown here is derived from an EMBL/GenBank/DDBJ whole genome shotgun (WGS) entry which is preliminary data.</text>
</comment>
<keyword evidence="4" id="KW-1185">Reference proteome</keyword>
<accession>A0A5B6VZP7</accession>
<evidence type="ECO:0000313" key="3">
    <source>
        <dbReference type="EMBL" id="KAA3474412.1"/>
    </source>
</evidence>
<name>A0A5B6VZP7_9ROSI</name>
<dbReference type="Proteomes" id="UP000325315">
    <property type="component" value="Unassembled WGS sequence"/>
</dbReference>
<proteinExistence type="predicted"/>
<evidence type="ECO:0000313" key="4">
    <source>
        <dbReference type="Proteomes" id="UP000325315"/>
    </source>
</evidence>